<sequence length="159" mass="17512">MSFISARAPPTTAASKARVPNELTGYAADAETHRTRMSHMALFGEFSSTTNGIPRGRMFPVGITHTPSSPVEIRTDRLVKETDGIAWRTAWKASEECCTAAAAAATMPWWKFARNGKWPRSVRKKLKNKINPASLCAAGCKQMENETLQGISEIEERKS</sequence>
<evidence type="ECO:0000313" key="1">
    <source>
        <dbReference type="EMBL" id="KFB40071.1"/>
    </source>
</evidence>
<dbReference type="EnsemblMetazoa" id="ASIC007533-RA">
    <property type="protein sequence ID" value="ASIC007533-PA"/>
    <property type="gene ID" value="ASIC007533"/>
</dbReference>
<dbReference type="VEuPathDB" id="VectorBase:ASIC007533"/>
<keyword evidence="3" id="KW-1185">Reference proteome</keyword>
<reference evidence="1 3" key="1">
    <citation type="journal article" date="2014" name="BMC Genomics">
        <title>Genome sequence of Anopheles sinensis provides insight into genetics basis of mosquito competence for malaria parasites.</title>
        <authorList>
            <person name="Zhou D."/>
            <person name="Zhang D."/>
            <person name="Ding G."/>
            <person name="Shi L."/>
            <person name="Hou Q."/>
            <person name="Ye Y."/>
            <person name="Xu Y."/>
            <person name="Zhou H."/>
            <person name="Xiong C."/>
            <person name="Li S."/>
            <person name="Yu J."/>
            <person name="Hong S."/>
            <person name="Yu X."/>
            <person name="Zou P."/>
            <person name="Chen C."/>
            <person name="Chang X."/>
            <person name="Wang W."/>
            <person name="Lv Y."/>
            <person name="Sun Y."/>
            <person name="Ma L."/>
            <person name="Shen B."/>
            <person name="Zhu C."/>
        </authorList>
    </citation>
    <scope>NUCLEOTIDE SEQUENCE [LARGE SCALE GENOMIC DNA]</scope>
</reference>
<evidence type="ECO:0000313" key="2">
    <source>
        <dbReference type="EnsemblMetazoa" id="ASIC007533-PA"/>
    </source>
</evidence>
<name>A0A084VQ27_ANOSI</name>
<protein>
    <submittedName>
        <fullName evidence="1 2">Uncharacterized protein</fullName>
    </submittedName>
</protein>
<accession>A0A084VQ27</accession>
<gene>
    <name evidence="1" type="ORF">ZHAS_00007533</name>
</gene>
<dbReference type="Proteomes" id="UP000030765">
    <property type="component" value="Unassembled WGS sequence"/>
</dbReference>
<dbReference type="EMBL" id="ATLV01015108">
    <property type="status" value="NOT_ANNOTATED_CDS"/>
    <property type="molecule type" value="Genomic_DNA"/>
</dbReference>
<reference evidence="2" key="2">
    <citation type="submission" date="2020-05" db="UniProtKB">
        <authorList>
            <consortium name="EnsemblMetazoa"/>
        </authorList>
    </citation>
    <scope>IDENTIFICATION</scope>
</reference>
<evidence type="ECO:0000313" key="3">
    <source>
        <dbReference type="Proteomes" id="UP000030765"/>
    </source>
</evidence>
<proteinExistence type="predicted"/>
<organism evidence="1">
    <name type="scientific">Anopheles sinensis</name>
    <name type="common">Mosquito</name>
    <dbReference type="NCBI Taxonomy" id="74873"/>
    <lineage>
        <taxon>Eukaryota</taxon>
        <taxon>Metazoa</taxon>
        <taxon>Ecdysozoa</taxon>
        <taxon>Arthropoda</taxon>
        <taxon>Hexapoda</taxon>
        <taxon>Insecta</taxon>
        <taxon>Pterygota</taxon>
        <taxon>Neoptera</taxon>
        <taxon>Endopterygota</taxon>
        <taxon>Diptera</taxon>
        <taxon>Nematocera</taxon>
        <taxon>Culicoidea</taxon>
        <taxon>Culicidae</taxon>
        <taxon>Anophelinae</taxon>
        <taxon>Anopheles</taxon>
    </lineage>
</organism>
<dbReference type="AlphaFoldDB" id="A0A084VQ27"/>
<dbReference type="EMBL" id="KE525002">
    <property type="protein sequence ID" value="KFB40071.1"/>
    <property type="molecule type" value="Genomic_DNA"/>
</dbReference>